<accession>A0ABP0FC66</accession>
<dbReference type="PROSITE" id="PS50245">
    <property type="entry name" value="CAP_GLY_2"/>
    <property type="match status" value="3"/>
</dbReference>
<dbReference type="Gene3D" id="1.25.40.20">
    <property type="entry name" value="Ankyrin repeat-containing domain"/>
    <property type="match status" value="1"/>
</dbReference>
<organism evidence="4 5">
    <name type="scientific">Clavelina lepadiformis</name>
    <name type="common">Light-bulb sea squirt</name>
    <name type="synonym">Ascidia lepadiformis</name>
    <dbReference type="NCBI Taxonomy" id="159417"/>
    <lineage>
        <taxon>Eukaryota</taxon>
        <taxon>Metazoa</taxon>
        <taxon>Chordata</taxon>
        <taxon>Tunicata</taxon>
        <taxon>Ascidiacea</taxon>
        <taxon>Aplousobranchia</taxon>
        <taxon>Clavelinidae</taxon>
        <taxon>Clavelina</taxon>
    </lineage>
</organism>
<dbReference type="PANTHER" id="PTHR18916:SF89">
    <property type="entry name" value="CAP-GLY DOMAIN-CONTAINING PROTEIN"/>
    <property type="match status" value="1"/>
</dbReference>
<name>A0ABP0FC66_CLALP</name>
<proteinExistence type="predicted"/>
<feature type="compositionally biased region" description="Polar residues" evidence="2">
    <location>
        <begin position="514"/>
        <end position="523"/>
    </location>
</feature>
<keyword evidence="5" id="KW-1185">Reference proteome</keyword>
<keyword evidence="1" id="KW-0040">ANK repeat</keyword>
<dbReference type="SUPFAM" id="SSF48403">
    <property type="entry name" value="Ankyrin repeat"/>
    <property type="match status" value="1"/>
</dbReference>
<comment type="caution">
    <text evidence="4">The sequence shown here is derived from an EMBL/GenBank/DDBJ whole genome shotgun (WGS) entry which is preliminary data.</text>
</comment>
<dbReference type="PROSITE" id="PS50297">
    <property type="entry name" value="ANK_REP_REGION"/>
    <property type="match status" value="1"/>
</dbReference>
<dbReference type="InterPro" id="IPR036859">
    <property type="entry name" value="CAP-Gly_dom_sf"/>
</dbReference>
<dbReference type="SMART" id="SM00248">
    <property type="entry name" value="ANK"/>
    <property type="match status" value="3"/>
</dbReference>
<feature type="compositionally biased region" description="Polar residues" evidence="2">
    <location>
        <begin position="479"/>
        <end position="501"/>
    </location>
</feature>
<dbReference type="PROSITE" id="PS00845">
    <property type="entry name" value="CAP_GLY_1"/>
    <property type="match status" value="1"/>
</dbReference>
<feature type="repeat" description="ANK" evidence="1">
    <location>
        <begin position="119"/>
        <end position="157"/>
    </location>
</feature>
<evidence type="ECO:0000256" key="2">
    <source>
        <dbReference type="SAM" id="MobiDB-lite"/>
    </source>
</evidence>
<dbReference type="InterPro" id="IPR000938">
    <property type="entry name" value="CAP-Gly_domain"/>
</dbReference>
<feature type="repeat" description="ANK" evidence="1">
    <location>
        <begin position="199"/>
        <end position="231"/>
    </location>
</feature>
<dbReference type="Pfam" id="PF01302">
    <property type="entry name" value="CAP_GLY"/>
    <property type="match status" value="3"/>
</dbReference>
<reference evidence="4 5" key="1">
    <citation type="submission" date="2024-02" db="EMBL/GenBank/DDBJ databases">
        <authorList>
            <person name="Daric V."/>
            <person name="Darras S."/>
        </authorList>
    </citation>
    <scope>NUCLEOTIDE SEQUENCE [LARGE SCALE GENOMIC DNA]</scope>
</reference>
<feature type="compositionally biased region" description="Basic and acidic residues" evidence="2">
    <location>
        <begin position="528"/>
        <end position="539"/>
    </location>
</feature>
<evidence type="ECO:0000313" key="4">
    <source>
        <dbReference type="EMBL" id="CAK8676050.1"/>
    </source>
</evidence>
<evidence type="ECO:0000256" key="1">
    <source>
        <dbReference type="PROSITE-ProRule" id="PRU00023"/>
    </source>
</evidence>
<dbReference type="PROSITE" id="PS50088">
    <property type="entry name" value="ANK_REPEAT"/>
    <property type="match status" value="2"/>
</dbReference>
<dbReference type="InterPro" id="IPR036770">
    <property type="entry name" value="Ankyrin_rpt-contain_sf"/>
</dbReference>
<sequence length="651" mass="71355">MMEDCCLPPTDAAYKSEAGKVDEDLEILSIGSDVNADIFVHPVADIPLPSEIEEKENEIVFLDPSIGEGKRLMNDKRTTIPQLFAIMRQFIGPLCSNIGIVVDEMLRRGIGINDVDSTTGMTMLHYAIRASALAEKSGLAVVKRLLSNGADPCQRSLYTDMNALHMAAYFDVASIARLLVKECDLWPSVPVDSLCDSYEYGTSLHISSSCLSVKTLEILLQKGASCNAKDDLNRTPEECLPHNLVNIEQEKRSNQIRELLHRYNESPRSASKHSSGSDYTKLSVGMHVTFQIERPSGREKSKLVTMFGIIRYLGSLPPSVDDWAGIELDYAEGKNDGSFEGETYFRCKKDHGIFVQTSRVSPLFSGRRVNKKRVSRKKDMSKNSSWRRSSSQCKYVVGNRVLVAGSLAGTVRYVGTTQFASGVWCGVELDKEGPGRNDGSVGGISYFRCPSSRGVFAPPSKISHNLEQVSSKLEDLEPLTSQVSSTSRTFVKDQSTSTASRQAKPAEAKLKSQELASTKSAPSTPDMLQKRKDMSESRTDSASSTPVTRRCSAQAGKTSYLRPGLRVDVCGTKQTAIVKFIGMTSFAPGLWVGLDLGAARGRNDGSVKGRRYFTCPPKHGIMLRPSRITHRGFNGDQILPANLLSSCGNDK</sequence>
<dbReference type="InterPro" id="IPR002110">
    <property type="entry name" value="Ankyrin_rpt"/>
</dbReference>
<feature type="region of interest" description="Disordered" evidence="2">
    <location>
        <begin position="477"/>
        <end position="554"/>
    </location>
</feature>
<evidence type="ECO:0000259" key="3">
    <source>
        <dbReference type="PROSITE" id="PS50245"/>
    </source>
</evidence>
<dbReference type="PANTHER" id="PTHR18916">
    <property type="entry name" value="DYNACTIN 1-RELATED MICROTUBULE-BINDING"/>
    <property type="match status" value="1"/>
</dbReference>
<evidence type="ECO:0000313" key="5">
    <source>
        <dbReference type="Proteomes" id="UP001642483"/>
    </source>
</evidence>
<dbReference type="EMBL" id="CAWYQH010000024">
    <property type="protein sequence ID" value="CAK8676050.1"/>
    <property type="molecule type" value="Genomic_DNA"/>
</dbReference>
<dbReference type="SMART" id="SM01052">
    <property type="entry name" value="CAP_GLY"/>
    <property type="match status" value="3"/>
</dbReference>
<dbReference type="SUPFAM" id="SSF74924">
    <property type="entry name" value="Cap-Gly domain"/>
    <property type="match status" value="3"/>
</dbReference>
<protein>
    <recommendedName>
        <fullName evidence="3">CAP-Gly domain-containing protein</fullName>
    </recommendedName>
</protein>
<dbReference type="Gene3D" id="2.30.30.190">
    <property type="entry name" value="CAP Gly-rich-like domain"/>
    <property type="match status" value="3"/>
</dbReference>
<gene>
    <name evidence="4" type="ORF">CVLEPA_LOCUS5555</name>
</gene>
<feature type="domain" description="CAP-Gly" evidence="3">
    <location>
        <begin position="314"/>
        <end position="356"/>
    </location>
</feature>
<feature type="domain" description="CAP-Gly" evidence="3">
    <location>
        <begin position="415"/>
        <end position="458"/>
    </location>
</feature>
<feature type="domain" description="CAP-Gly" evidence="3">
    <location>
        <begin position="582"/>
        <end position="624"/>
    </location>
</feature>
<dbReference type="Pfam" id="PF12796">
    <property type="entry name" value="Ank_2"/>
    <property type="match status" value="1"/>
</dbReference>
<dbReference type="Proteomes" id="UP001642483">
    <property type="component" value="Unassembled WGS sequence"/>
</dbReference>